<organism evidence="2 3">
    <name type="scientific">Acidiferrimicrobium australe</name>
    <dbReference type="NCBI Taxonomy" id="2664430"/>
    <lineage>
        <taxon>Bacteria</taxon>
        <taxon>Bacillati</taxon>
        <taxon>Actinomycetota</taxon>
        <taxon>Acidimicrobiia</taxon>
        <taxon>Acidimicrobiales</taxon>
        <taxon>Acidimicrobiaceae</taxon>
        <taxon>Acidiferrimicrobium</taxon>
    </lineage>
</organism>
<evidence type="ECO:0000259" key="1">
    <source>
        <dbReference type="Pfam" id="PF13490"/>
    </source>
</evidence>
<dbReference type="Pfam" id="PF13490">
    <property type="entry name" value="zf-HC2"/>
    <property type="match status" value="1"/>
</dbReference>
<keyword evidence="3" id="KW-1185">Reference proteome</keyword>
<dbReference type="InterPro" id="IPR041916">
    <property type="entry name" value="Anti_sigma_zinc_sf"/>
</dbReference>
<dbReference type="NCBIfam" id="TIGR03988">
    <property type="entry name" value="antisig_RsrA"/>
    <property type="match status" value="1"/>
</dbReference>
<accession>A0ABW9QYW0</accession>
<gene>
    <name evidence="2" type="primary">rsrA</name>
    <name evidence="2" type="ORF">GHK86_17750</name>
</gene>
<name>A0ABW9QYW0_9ACTN</name>
<sequence>MDEHDHNPGAGGATARAGQPDCRDALDALYRYLDGELDDERRRTIHHHLERCSPCLEAFDFEAELKVVVAQRCRESVPESLRNRVADALAEASRTLRPEP</sequence>
<protein>
    <submittedName>
        <fullName evidence="2">Mycothiol system anti-sigma-R factor</fullName>
    </submittedName>
</protein>
<dbReference type="InterPro" id="IPR027383">
    <property type="entry name" value="Znf_put"/>
</dbReference>
<dbReference type="Gene3D" id="1.10.10.1320">
    <property type="entry name" value="Anti-sigma factor, zinc-finger domain"/>
    <property type="match status" value="1"/>
</dbReference>
<comment type="caution">
    <text evidence="2">The sequence shown here is derived from an EMBL/GenBank/DDBJ whole genome shotgun (WGS) entry which is preliminary data.</text>
</comment>
<dbReference type="InterPro" id="IPR024020">
    <property type="entry name" value="Anit_sigma_mycothiol_RsrA"/>
</dbReference>
<reference evidence="2 3" key="1">
    <citation type="submission" date="2019-11" db="EMBL/GenBank/DDBJ databases">
        <title>Acidiferrimicrobium australis gen. nov., sp. nov., an acidophilic and obligately heterotrophic, member of the Actinobacteria that catalyses dissimilatory oxido- reduction of iron isolated from metal-rich acidic water in Chile.</title>
        <authorList>
            <person name="Gonzalez D."/>
            <person name="Huber K."/>
            <person name="Hedrich S."/>
            <person name="Rojas-Villalobos C."/>
            <person name="Quatrini R."/>
            <person name="Dinamarca M.A."/>
            <person name="Schwarz A."/>
            <person name="Canales C."/>
            <person name="Nancucheo I."/>
        </authorList>
    </citation>
    <scope>NUCLEOTIDE SEQUENCE [LARGE SCALE GENOMIC DNA]</scope>
    <source>
        <strain evidence="2 3">USS-CCA1</strain>
    </source>
</reference>
<dbReference type="Proteomes" id="UP000437736">
    <property type="component" value="Unassembled WGS sequence"/>
</dbReference>
<evidence type="ECO:0000313" key="2">
    <source>
        <dbReference type="EMBL" id="MST34558.1"/>
    </source>
</evidence>
<proteinExistence type="predicted"/>
<evidence type="ECO:0000313" key="3">
    <source>
        <dbReference type="Proteomes" id="UP000437736"/>
    </source>
</evidence>
<dbReference type="EMBL" id="WJHE01001070">
    <property type="protein sequence ID" value="MST34558.1"/>
    <property type="molecule type" value="Genomic_DNA"/>
</dbReference>
<feature type="domain" description="Putative zinc-finger" evidence="1">
    <location>
        <begin position="22"/>
        <end position="55"/>
    </location>
</feature>